<dbReference type="EMBL" id="SRLO01000260">
    <property type="protein sequence ID" value="TNN64008.1"/>
    <property type="molecule type" value="Genomic_DNA"/>
</dbReference>
<reference evidence="1 2" key="1">
    <citation type="submission" date="2019-03" db="EMBL/GenBank/DDBJ databases">
        <title>First draft genome of Liparis tanakae, snailfish: a comprehensive survey of snailfish specific genes.</title>
        <authorList>
            <person name="Kim W."/>
            <person name="Song I."/>
            <person name="Jeong J.-H."/>
            <person name="Kim D."/>
            <person name="Kim S."/>
            <person name="Ryu S."/>
            <person name="Song J.Y."/>
            <person name="Lee S.K."/>
        </authorList>
    </citation>
    <scope>NUCLEOTIDE SEQUENCE [LARGE SCALE GENOMIC DNA]</scope>
    <source>
        <tissue evidence="1">Muscle</tissue>
    </source>
</reference>
<evidence type="ECO:0000313" key="2">
    <source>
        <dbReference type="Proteomes" id="UP000314294"/>
    </source>
</evidence>
<gene>
    <name evidence="1" type="ORF">EYF80_025731</name>
</gene>
<protein>
    <submittedName>
        <fullName evidence="1">Uncharacterized protein</fullName>
    </submittedName>
</protein>
<dbReference type="AlphaFoldDB" id="A0A4Z2HDP5"/>
<name>A0A4Z2HDP5_9TELE</name>
<dbReference type="Proteomes" id="UP000314294">
    <property type="component" value="Unassembled WGS sequence"/>
</dbReference>
<proteinExistence type="predicted"/>
<dbReference type="OrthoDB" id="10548492at2759"/>
<organism evidence="1 2">
    <name type="scientific">Liparis tanakae</name>
    <name type="common">Tanaka's snailfish</name>
    <dbReference type="NCBI Taxonomy" id="230148"/>
    <lineage>
        <taxon>Eukaryota</taxon>
        <taxon>Metazoa</taxon>
        <taxon>Chordata</taxon>
        <taxon>Craniata</taxon>
        <taxon>Vertebrata</taxon>
        <taxon>Euteleostomi</taxon>
        <taxon>Actinopterygii</taxon>
        <taxon>Neopterygii</taxon>
        <taxon>Teleostei</taxon>
        <taxon>Neoteleostei</taxon>
        <taxon>Acanthomorphata</taxon>
        <taxon>Eupercaria</taxon>
        <taxon>Perciformes</taxon>
        <taxon>Cottioidei</taxon>
        <taxon>Cottales</taxon>
        <taxon>Liparidae</taxon>
        <taxon>Liparis</taxon>
    </lineage>
</organism>
<keyword evidence="2" id="KW-1185">Reference proteome</keyword>
<accession>A0A4Z2HDP5</accession>
<comment type="caution">
    <text evidence="1">The sequence shown here is derived from an EMBL/GenBank/DDBJ whole genome shotgun (WGS) entry which is preliminary data.</text>
</comment>
<sequence length="82" mass="9319">MLKKSARFEQRSTHGEIHKLRLQHHSSTTNSLTLTTNHFPGLNILNVSQYITECPDDKIVTLEYPCVRAGGKNSTCFRFSLV</sequence>
<evidence type="ECO:0000313" key="1">
    <source>
        <dbReference type="EMBL" id="TNN64008.1"/>
    </source>
</evidence>